<dbReference type="RefSeq" id="WP_315946889.1">
    <property type="nucleotide sequence ID" value="NZ_JAWCUA010000007.1"/>
</dbReference>
<gene>
    <name evidence="2" type="ORF">RT723_09760</name>
</gene>
<reference evidence="2 3" key="1">
    <citation type="submission" date="2023-10" db="EMBL/GenBank/DDBJ databases">
        <title>Psychrosphaera aquimaarina strain SW33 isolated from seawater.</title>
        <authorList>
            <person name="Bayburt H."/>
            <person name="Kim J.M."/>
            <person name="Choi B.J."/>
            <person name="Jeon C.O."/>
        </authorList>
    </citation>
    <scope>NUCLEOTIDE SEQUENCE [LARGE SCALE GENOMIC DNA]</scope>
    <source>
        <strain evidence="2 3">KCTC 52743</strain>
    </source>
</reference>
<keyword evidence="3" id="KW-1185">Reference proteome</keyword>
<accession>A0ABU3R0R1</accession>
<evidence type="ECO:0000256" key="1">
    <source>
        <dbReference type="SAM" id="MobiDB-lite"/>
    </source>
</evidence>
<feature type="compositionally biased region" description="Basic and acidic residues" evidence="1">
    <location>
        <begin position="1"/>
        <end position="10"/>
    </location>
</feature>
<proteinExistence type="predicted"/>
<evidence type="ECO:0000313" key="2">
    <source>
        <dbReference type="EMBL" id="MDU0113274.1"/>
    </source>
</evidence>
<name>A0ABU3R0R1_9GAMM</name>
<organism evidence="2 3">
    <name type="scientific">Psychrosphaera aquimarina</name>
    <dbReference type="NCBI Taxonomy" id="2044854"/>
    <lineage>
        <taxon>Bacteria</taxon>
        <taxon>Pseudomonadati</taxon>
        <taxon>Pseudomonadota</taxon>
        <taxon>Gammaproteobacteria</taxon>
        <taxon>Alteromonadales</taxon>
        <taxon>Pseudoalteromonadaceae</taxon>
        <taxon>Psychrosphaera</taxon>
    </lineage>
</organism>
<protein>
    <submittedName>
        <fullName evidence="2">Uncharacterized protein</fullName>
    </submittedName>
</protein>
<comment type="caution">
    <text evidence="2">The sequence shown here is derived from an EMBL/GenBank/DDBJ whole genome shotgun (WGS) entry which is preliminary data.</text>
</comment>
<dbReference type="Proteomes" id="UP001257914">
    <property type="component" value="Unassembled WGS sequence"/>
</dbReference>
<feature type="region of interest" description="Disordered" evidence="1">
    <location>
        <begin position="1"/>
        <end position="23"/>
    </location>
</feature>
<sequence length="63" mass="7256">MEKGQLEHNNQKSNTEGEYLPIPKRICRQPHMYDNPKSIESTDNSIVAKFKSVLESVLININK</sequence>
<evidence type="ECO:0000313" key="3">
    <source>
        <dbReference type="Proteomes" id="UP001257914"/>
    </source>
</evidence>
<dbReference type="EMBL" id="JAWCUA010000007">
    <property type="protein sequence ID" value="MDU0113274.1"/>
    <property type="molecule type" value="Genomic_DNA"/>
</dbReference>